<dbReference type="PANTHER" id="PTHR30566:SF25">
    <property type="entry name" value="INNER MEMBRANE PROTEIN"/>
    <property type="match status" value="1"/>
</dbReference>
<dbReference type="SUPFAM" id="SSF50182">
    <property type="entry name" value="Sm-like ribonucleoproteins"/>
    <property type="match status" value="1"/>
</dbReference>
<keyword evidence="2 5" id="KW-0812">Transmembrane</keyword>
<sequence length="360" mass="41459">MQRLSQFLAELDHLALGLLIMGVAILVGLLVKVLLFWLLNLYNRKTSPQLMASVTRHLDRPLTFFIPLLFAAFVLSSTPFTPDQYYFFRRLIELLNIAGFGWILLHLVFVVQDMVRLRYNITKEDNIRERRLITQLQFIKKLSMVLISFITISLMLLSFEPVRKLGTGMLTSAGIAGIIVGFAAQRSLSNLLAGLQIAFSQPIRIDDVLVLEGEFGRVEEITLTYVVLRIWDNRRMVLPLNYFIEKPFQNWTRSSSDILATVHLYLDYRAPIEKIRAELTRILENTPLWDRQVQNLQVTDAKERTLELRVMVSAPSSGAAWDLRCHIREKLITFIQEHHPEALPKIRASLDQETISGRSQ</sequence>
<keyword evidence="3 5" id="KW-1133">Transmembrane helix</keyword>
<reference evidence="8" key="1">
    <citation type="submission" date="2017-01" db="EMBL/GenBank/DDBJ databases">
        <authorList>
            <person name="Varghese N."/>
            <person name="Submissions S."/>
        </authorList>
    </citation>
    <scope>NUCLEOTIDE SEQUENCE [LARGE SCALE GENOMIC DNA]</scope>
    <source>
        <strain evidence="8">DM9</strain>
    </source>
</reference>
<evidence type="ECO:0000256" key="5">
    <source>
        <dbReference type="SAM" id="Phobius"/>
    </source>
</evidence>
<evidence type="ECO:0000256" key="1">
    <source>
        <dbReference type="ARBA" id="ARBA00004370"/>
    </source>
</evidence>
<organism evidence="7 8">
    <name type="scientific">Pontibacter lucknowensis</name>
    <dbReference type="NCBI Taxonomy" id="1077936"/>
    <lineage>
        <taxon>Bacteria</taxon>
        <taxon>Pseudomonadati</taxon>
        <taxon>Bacteroidota</taxon>
        <taxon>Cytophagia</taxon>
        <taxon>Cytophagales</taxon>
        <taxon>Hymenobacteraceae</taxon>
        <taxon>Pontibacter</taxon>
    </lineage>
</organism>
<dbReference type="RefSeq" id="WP_076422429.1">
    <property type="nucleotide sequence ID" value="NZ_FTNM01000003.1"/>
</dbReference>
<evidence type="ECO:0000256" key="2">
    <source>
        <dbReference type="ARBA" id="ARBA00022692"/>
    </source>
</evidence>
<keyword evidence="8" id="KW-1185">Reference proteome</keyword>
<dbReference type="OrthoDB" id="9792218at2"/>
<dbReference type="InterPro" id="IPR006685">
    <property type="entry name" value="MscS_channel_2nd"/>
</dbReference>
<accession>A0A1N6YPQ1</accession>
<dbReference type="InterPro" id="IPR023408">
    <property type="entry name" value="MscS_beta-dom_sf"/>
</dbReference>
<dbReference type="STRING" id="1077936.SAMN05421545_2636"/>
<evidence type="ECO:0000256" key="4">
    <source>
        <dbReference type="ARBA" id="ARBA00023136"/>
    </source>
</evidence>
<dbReference type="EMBL" id="FTNM01000003">
    <property type="protein sequence ID" value="SIR16532.1"/>
    <property type="molecule type" value="Genomic_DNA"/>
</dbReference>
<name>A0A1N6YPQ1_9BACT</name>
<dbReference type="GO" id="GO:0008381">
    <property type="term" value="F:mechanosensitive monoatomic ion channel activity"/>
    <property type="evidence" value="ECO:0007669"/>
    <property type="project" value="UniProtKB-ARBA"/>
</dbReference>
<protein>
    <submittedName>
        <fullName evidence="7">Mechanosensitive ion channel</fullName>
    </submittedName>
</protein>
<dbReference type="GO" id="GO:0016020">
    <property type="term" value="C:membrane"/>
    <property type="evidence" value="ECO:0007669"/>
    <property type="project" value="UniProtKB-SubCell"/>
</dbReference>
<comment type="subcellular location">
    <subcellularLocation>
        <location evidence="1">Membrane</location>
    </subcellularLocation>
</comment>
<feature type="transmembrane region" description="Helical" evidence="5">
    <location>
        <begin position="138"/>
        <end position="159"/>
    </location>
</feature>
<gene>
    <name evidence="7" type="ORF">SAMN05421545_2636</name>
</gene>
<dbReference type="PANTHER" id="PTHR30566">
    <property type="entry name" value="YNAI-RELATED MECHANOSENSITIVE ION CHANNEL"/>
    <property type="match status" value="1"/>
</dbReference>
<feature type="domain" description="Mechanosensitive ion channel MscS" evidence="6">
    <location>
        <begin position="187"/>
        <end position="253"/>
    </location>
</feature>
<dbReference type="Proteomes" id="UP000185924">
    <property type="component" value="Unassembled WGS sequence"/>
</dbReference>
<evidence type="ECO:0000313" key="7">
    <source>
        <dbReference type="EMBL" id="SIR16532.1"/>
    </source>
</evidence>
<dbReference type="Gene3D" id="1.10.287.1260">
    <property type="match status" value="1"/>
</dbReference>
<feature type="transmembrane region" description="Helical" evidence="5">
    <location>
        <begin position="165"/>
        <end position="184"/>
    </location>
</feature>
<proteinExistence type="predicted"/>
<feature type="transmembrane region" description="Helical" evidence="5">
    <location>
        <begin position="14"/>
        <end position="41"/>
    </location>
</feature>
<dbReference type="Gene3D" id="2.30.30.60">
    <property type="match status" value="1"/>
</dbReference>
<dbReference type="Pfam" id="PF00924">
    <property type="entry name" value="MS_channel_2nd"/>
    <property type="match status" value="1"/>
</dbReference>
<feature type="transmembrane region" description="Helical" evidence="5">
    <location>
        <begin position="94"/>
        <end position="117"/>
    </location>
</feature>
<dbReference type="AlphaFoldDB" id="A0A1N6YPQ1"/>
<dbReference type="InterPro" id="IPR010920">
    <property type="entry name" value="LSM_dom_sf"/>
</dbReference>
<evidence type="ECO:0000259" key="6">
    <source>
        <dbReference type="Pfam" id="PF00924"/>
    </source>
</evidence>
<evidence type="ECO:0000256" key="3">
    <source>
        <dbReference type="ARBA" id="ARBA00022989"/>
    </source>
</evidence>
<keyword evidence="4 5" id="KW-0472">Membrane</keyword>
<evidence type="ECO:0000313" key="8">
    <source>
        <dbReference type="Proteomes" id="UP000185924"/>
    </source>
</evidence>
<feature type="transmembrane region" description="Helical" evidence="5">
    <location>
        <begin position="62"/>
        <end position="82"/>
    </location>
</feature>